<evidence type="ECO:0000256" key="5">
    <source>
        <dbReference type="ARBA" id="ARBA00022691"/>
    </source>
</evidence>
<name>A0A5T6X709_SALMU</name>
<proteinExistence type="inferred from homology"/>
<evidence type="ECO:0000256" key="7">
    <source>
        <dbReference type="ARBA" id="ARBA00047422"/>
    </source>
</evidence>
<dbReference type="RefSeq" id="WP_044144367.1">
    <property type="nucleotide sequence ID" value="NZ_MXRZ01000038.1"/>
</dbReference>
<dbReference type="PROSITE" id="PS00094">
    <property type="entry name" value="C5_MTASE_1"/>
    <property type="match status" value="1"/>
</dbReference>
<keyword evidence="6" id="KW-0680">Restriction system</keyword>
<dbReference type="Gene3D" id="3.40.50.150">
    <property type="entry name" value="Vaccinia Virus protein VP39"/>
    <property type="match status" value="2"/>
</dbReference>
<dbReference type="InterPro" id="IPR012327">
    <property type="entry name" value="MeTrfase_D12"/>
</dbReference>
<feature type="region of interest" description="Disordered" evidence="10">
    <location>
        <begin position="212"/>
        <end position="235"/>
    </location>
</feature>
<evidence type="ECO:0000256" key="3">
    <source>
        <dbReference type="ARBA" id="ARBA00022603"/>
    </source>
</evidence>
<evidence type="ECO:0000256" key="6">
    <source>
        <dbReference type="ARBA" id="ARBA00022747"/>
    </source>
</evidence>
<protein>
    <recommendedName>
        <fullName evidence="2">site-specific DNA-methyltransferase (adenine-specific)</fullName>
        <ecNumber evidence="2">2.1.1.72</ecNumber>
    </recommendedName>
</protein>
<evidence type="ECO:0000256" key="8">
    <source>
        <dbReference type="ARBA" id="ARBA00047942"/>
    </source>
</evidence>
<dbReference type="InterPro" id="IPR029063">
    <property type="entry name" value="SAM-dependent_MTases_sf"/>
</dbReference>
<evidence type="ECO:0000256" key="10">
    <source>
        <dbReference type="SAM" id="MobiDB-lite"/>
    </source>
</evidence>
<dbReference type="PROSITE" id="PS51679">
    <property type="entry name" value="SAM_MT_C5"/>
    <property type="match status" value="1"/>
</dbReference>
<dbReference type="InterPro" id="IPR018117">
    <property type="entry name" value="C5_DNA_meth_AS"/>
</dbReference>
<accession>A0A5T6X709</accession>
<dbReference type="GO" id="GO:0032259">
    <property type="term" value="P:methylation"/>
    <property type="evidence" value="ECO:0007669"/>
    <property type="project" value="UniProtKB-KW"/>
</dbReference>
<keyword evidence="3 9" id="KW-0489">Methyltransferase</keyword>
<dbReference type="AlphaFoldDB" id="A0A5T6X709"/>
<dbReference type="PRINTS" id="PR00505">
    <property type="entry name" value="D12N6MTFRASE"/>
</dbReference>
<dbReference type="EC" id="2.1.1.72" evidence="2"/>
<sequence>MRYGSVCSGIEAASVAWEPLGWQPAWFAEIEAFPSAVLATHWPDVTNLGDMTGIAAAVHAGDVEAPDVLVGGTPCQAFSIAGLRNGLAEKRGQLSLSYVELANAIDDKRRERGEEEAIIVWENVPGVLSSKDNAFGCFIGALAGESCELQPAGGKWSNAGCVYGPSRIVAWRVLDAQFFGVAQRRRRVFVVASARKEFDPAEVLFEFDSLRRDTPPRREPQTAVTTDTGSGIEGGSHWDNPANPHPTLNQANNIGGIGASNQEVFSQRGAGLVSGAYSDISRTLLAKENDSTAEDLDTYILAYGGGNTGGNIDVATACTAHGVRMDFDTETFAVHGTQDPDTNHELAHTLGRNHGQENVIITEPYTIAIRGREEGSTVEVHNDGTANALLTPNGGRAGMGVGAVGWGMQVRRLTPVECERLQGFPDNHTLISWRGKDAADCPDGQRYKAIGNSMAVPVMRWIGERIAEALPIQEPTPRRWQRPFLKWAGGKYSLLPELDRLIPAGKRLIEPFVGGGSVFLNSDKHERFLLADINADLINLYQMLAVVPDSVIAEAMKAFRHLNDVENYTVIREAFNAQKLNATERAAAFLYLNRHCFNGLMRYNLDGFFNVGWGKYKAPYFPEKELMAFRKKSSACVFMNAGFERTLRLAGDGDVVYCDPPYEPMPGTAGFTSYASGGFSWDSQVALAESCVAAHQRGAKVFISNSTAPRVIELYEQHGFTLHRVNARRSISSKGSTRETANDIVASLGI</sequence>
<dbReference type="InterPro" id="IPR002052">
    <property type="entry name" value="DNA_methylase_N6_adenine_CS"/>
</dbReference>
<dbReference type="PANTHER" id="PTHR30481:SF3">
    <property type="entry name" value="DNA ADENINE METHYLASE"/>
    <property type="match status" value="1"/>
</dbReference>
<dbReference type="GO" id="GO:1904047">
    <property type="term" value="F:S-adenosyl-L-methionine binding"/>
    <property type="evidence" value="ECO:0007669"/>
    <property type="project" value="TreeGrafter"/>
</dbReference>
<evidence type="ECO:0000256" key="2">
    <source>
        <dbReference type="ARBA" id="ARBA00011900"/>
    </source>
</evidence>
<dbReference type="PROSITE" id="PS00092">
    <property type="entry name" value="N6_MTASE"/>
    <property type="match status" value="1"/>
</dbReference>
<dbReference type="Pfam" id="PF00145">
    <property type="entry name" value="DNA_methylase"/>
    <property type="match status" value="2"/>
</dbReference>
<dbReference type="GO" id="GO:0003886">
    <property type="term" value="F:DNA (cytosine-5-)-methyltransferase activity"/>
    <property type="evidence" value="ECO:0007669"/>
    <property type="project" value="UniProtKB-EC"/>
</dbReference>
<dbReference type="InterPro" id="IPR001525">
    <property type="entry name" value="C5_MeTfrase"/>
</dbReference>
<feature type="active site" evidence="9">
    <location>
        <position position="75"/>
    </location>
</feature>
<comment type="catalytic activity">
    <reaction evidence="8">
        <text>a 2'-deoxyadenosine in DNA + S-adenosyl-L-methionine = an N(6)-methyl-2'-deoxyadenosine in DNA + S-adenosyl-L-homocysteine + H(+)</text>
        <dbReference type="Rhea" id="RHEA:15197"/>
        <dbReference type="Rhea" id="RHEA-COMP:12418"/>
        <dbReference type="Rhea" id="RHEA-COMP:12419"/>
        <dbReference type="ChEBI" id="CHEBI:15378"/>
        <dbReference type="ChEBI" id="CHEBI:57856"/>
        <dbReference type="ChEBI" id="CHEBI:59789"/>
        <dbReference type="ChEBI" id="CHEBI:90615"/>
        <dbReference type="ChEBI" id="CHEBI:90616"/>
        <dbReference type="EC" id="2.1.1.72"/>
    </reaction>
</comment>
<gene>
    <name evidence="11" type="ORF">AHW29_23585</name>
</gene>
<dbReference type="SUPFAM" id="SSF53335">
    <property type="entry name" value="S-adenosyl-L-methionine-dependent methyltransferases"/>
    <property type="match status" value="2"/>
</dbReference>
<comment type="similarity">
    <text evidence="1">Belongs to the N(4)/N(6)-methyltransferase family.</text>
</comment>
<dbReference type="GO" id="GO:0009007">
    <property type="term" value="F:site-specific DNA-methyltransferase (adenine-specific) activity"/>
    <property type="evidence" value="ECO:0007669"/>
    <property type="project" value="UniProtKB-EC"/>
</dbReference>
<keyword evidence="4 9" id="KW-0808">Transferase</keyword>
<dbReference type="GO" id="GO:0006298">
    <property type="term" value="P:mismatch repair"/>
    <property type="evidence" value="ECO:0007669"/>
    <property type="project" value="TreeGrafter"/>
</dbReference>
<keyword evidence="5 9" id="KW-0949">S-adenosyl-L-methionine</keyword>
<dbReference type="GO" id="GO:0009307">
    <property type="term" value="P:DNA restriction-modification system"/>
    <property type="evidence" value="ECO:0007669"/>
    <property type="project" value="UniProtKB-KW"/>
</dbReference>
<comment type="catalytic activity">
    <reaction evidence="7">
        <text>a 2'-deoxycytidine in DNA + S-adenosyl-L-methionine = a 5-methyl-2'-deoxycytidine in DNA + S-adenosyl-L-homocysteine + H(+)</text>
        <dbReference type="Rhea" id="RHEA:13681"/>
        <dbReference type="Rhea" id="RHEA-COMP:11369"/>
        <dbReference type="Rhea" id="RHEA-COMP:11370"/>
        <dbReference type="ChEBI" id="CHEBI:15378"/>
        <dbReference type="ChEBI" id="CHEBI:57856"/>
        <dbReference type="ChEBI" id="CHEBI:59789"/>
        <dbReference type="ChEBI" id="CHEBI:85452"/>
        <dbReference type="ChEBI" id="CHEBI:85454"/>
        <dbReference type="EC" id="2.1.1.37"/>
    </reaction>
</comment>
<dbReference type="EMBL" id="AAGDOI010000033">
    <property type="protein sequence ID" value="EBM7382179.1"/>
    <property type="molecule type" value="Genomic_DNA"/>
</dbReference>
<dbReference type="NCBIfam" id="TIGR00571">
    <property type="entry name" value="dam"/>
    <property type="match status" value="1"/>
</dbReference>
<dbReference type="Gene3D" id="1.10.1020.10">
    <property type="entry name" value="Adenine-specific Methyltransferase, Domain 2"/>
    <property type="match status" value="1"/>
</dbReference>
<dbReference type="Pfam" id="PF02086">
    <property type="entry name" value="MethyltransfD12"/>
    <property type="match status" value="1"/>
</dbReference>
<evidence type="ECO:0000313" key="11">
    <source>
        <dbReference type="EMBL" id="EBM7382179.1"/>
    </source>
</evidence>
<reference evidence="11" key="1">
    <citation type="submission" date="2019-06" db="EMBL/GenBank/DDBJ databases">
        <authorList>
            <consortium name="GenomeTrakr network: Whole genome sequencing for foodborne pathogen traceback"/>
        </authorList>
    </citation>
    <scope>NUCLEOTIDE SEQUENCE</scope>
    <source>
        <strain evidence="11">FDA00000939</strain>
    </source>
</reference>
<evidence type="ECO:0000256" key="4">
    <source>
        <dbReference type="ARBA" id="ARBA00022679"/>
    </source>
</evidence>
<evidence type="ECO:0000256" key="1">
    <source>
        <dbReference type="ARBA" id="ARBA00006594"/>
    </source>
</evidence>
<comment type="caution">
    <text evidence="11">The sequence shown here is derived from an EMBL/GenBank/DDBJ whole genome shotgun (WGS) entry which is preliminary data.</text>
</comment>
<dbReference type="InterPro" id="IPR023095">
    <property type="entry name" value="Ade_MeTrfase_dom_2"/>
</dbReference>
<dbReference type="GO" id="GO:0043565">
    <property type="term" value="F:sequence-specific DNA binding"/>
    <property type="evidence" value="ECO:0007669"/>
    <property type="project" value="TreeGrafter"/>
</dbReference>
<dbReference type="Gene3D" id="3.90.120.10">
    <property type="entry name" value="DNA Methylase, subunit A, domain 2"/>
    <property type="match status" value="1"/>
</dbReference>
<comment type="similarity">
    <text evidence="9">Belongs to the class I-like SAM-binding methyltransferase superfamily. C5-methyltransferase family.</text>
</comment>
<evidence type="ECO:0000256" key="9">
    <source>
        <dbReference type="PROSITE-ProRule" id="PRU01016"/>
    </source>
</evidence>
<dbReference type="PANTHER" id="PTHR30481">
    <property type="entry name" value="DNA ADENINE METHYLASE"/>
    <property type="match status" value="1"/>
</dbReference>
<organism evidence="11">
    <name type="scientific">Salmonella muenchen</name>
    <dbReference type="NCBI Taxonomy" id="596"/>
    <lineage>
        <taxon>Bacteria</taxon>
        <taxon>Pseudomonadati</taxon>
        <taxon>Pseudomonadota</taxon>
        <taxon>Gammaproteobacteria</taxon>
        <taxon>Enterobacterales</taxon>
        <taxon>Enterobacteriaceae</taxon>
        <taxon>Salmonella</taxon>
    </lineage>
</organism>